<dbReference type="Gene3D" id="3.40.1090.10">
    <property type="entry name" value="Cytosolic phospholipase A2 catalytic domain"/>
    <property type="match status" value="1"/>
</dbReference>
<dbReference type="Pfam" id="PF01734">
    <property type="entry name" value="Patatin"/>
    <property type="match status" value="1"/>
</dbReference>
<dbReference type="GO" id="GO:0006508">
    <property type="term" value="P:proteolysis"/>
    <property type="evidence" value="ECO:0007669"/>
    <property type="project" value="UniProtKB-KW"/>
</dbReference>
<proteinExistence type="predicted"/>
<keyword evidence="1 4" id="KW-0378">Hydrolase</keyword>
<evidence type="ECO:0000313" key="6">
    <source>
        <dbReference type="EMBL" id="BDY11808.1"/>
    </source>
</evidence>
<keyword evidence="3 4" id="KW-0443">Lipid metabolism</keyword>
<keyword evidence="7" id="KW-1185">Reference proteome</keyword>
<comment type="caution">
    <text evidence="4">Lacks conserved residue(s) required for the propagation of feature annotation.</text>
</comment>
<feature type="short sequence motif" description="DGA/G" evidence="4">
    <location>
        <begin position="153"/>
        <end position="155"/>
    </location>
</feature>
<dbReference type="SUPFAM" id="SSF52151">
    <property type="entry name" value="FabD/lysophospholipase-like"/>
    <property type="match status" value="1"/>
</dbReference>
<feature type="domain" description="PNPLA" evidence="5">
    <location>
        <begin position="6"/>
        <end position="166"/>
    </location>
</feature>
<dbReference type="Proteomes" id="UP001321445">
    <property type="component" value="Chromosome"/>
</dbReference>
<keyword evidence="6" id="KW-0645">Protease</keyword>
<dbReference type="GO" id="GO:0008233">
    <property type="term" value="F:peptidase activity"/>
    <property type="evidence" value="ECO:0007669"/>
    <property type="project" value="UniProtKB-KW"/>
</dbReference>
<protein>
    <submittedName>
        <fullName evidence="6">Serine protease</fullName>
    </submittedName>
</protein>
<dbReference type="PANTHER" id="PTHR14226">
    <property type="entry name" value="NEUROPATHY TARGET ESTERASE/SWISS CHEESE D.MELANOGASTER"/>
    <property type="match status" value="1"/>
</dbReference>
<organism evidence="6 7">
    <name type="scientific">Hydrogenimonas cancrithermarum</name>
    <dbReference type="NCBI Taxonomy" id="2993563"/>
    <lineage>
        <taxon>Bacteria</taxon>
        <taxon>Pseudomonadati</taxon>
        <taxon>Campylobacterota</taxon>
        <taxon>Epsilonproteobacteria</taxon>
        <taxon>Campylobacterales</taxon>
        <taxon>Hydrogenimonadaceae</taxon>
        <taxon>Hydrogenimonas</taxon>
    </lineage>
</organism>
<dbReference type="RefSeq" id="WP_286337024.1">
    <property type="nucleotide sequence ID" value="NZ_AP027370.1"/>
</dbReference>
<dbReference type="PANTHER" id="PTHR14226:SF76">
    <property type="entry name" value="NTE FAMILY PROTEIN RSSA"/>
    <property type="match status" value="1"/>
</dbReference>
<feature type="active site" description="Proton acceptor" evidence="4">
    <location>
        <position position="153"/>
    </location>
</feature>
<name>A0ABN6WS72_9BACT</name>
<feature type="active site" description="Nucleophile" evidence="4">
    <location>
        <position position="39"/>
    </location>
</feature>
<accession>A0ABN6WS72</accession>
<dbReference type="InterPro" id="IPR002641">
    <property type="entry name" value="PNPLA_dom"/>
</dbReference>
<sequence length="288" mass="31704">MKKISLVLGSGGARGYAHIGVIEELEKHGYEIVSISGASMGALIGGLYACGKLNAYKAWVLELDALDVASLLDISFSRGGIIEGEKVFGKLSKIIGRQRIEELPLKFTAVATDIVKQKEVWFQQGDLLEAIRASIAIPSVFTPVKMGKMVLVDGGALNPLPVAPTQSDLTDLTIAVNLYGEIPKPKLKTEATETARKNKIERVVKDLFTKAKEDKKFTMFDVLDKTFDTMQDALTRYRIGGYPPDIMIDISMHVCNTFDFHKAAEVIEAGRLATRERLKTVKESRWNG</sequence>
<reference evidence="6 7" key="1">
    <citation type="submission" date="2023-03" db="EMBL/GenBank/DDBJ databases">
        <title>Description of Hydrogenimonas sp. ISO32.</title>
        <authorList>
            <person name="Mino S."/>
            <person name="Fukazawa S."/>
            <person name="Sawabe T."/>
        </authorList>
    </citation>
    <scope>NUCLEOTIDE SEQUENCE [LARGE SCALE GENOMIC DNA]</scope>
    <source>
        <strain evidence="6 7">ISO32</strain>
    </source>
</reference>
<evidence type="ECO:0000256" key="3">
    <source>
        <dbReference type="ARBA" id="ARBA00023098"/>
    </source>
</evidence>
<keyword evidence="2 4" id="KW-0442">Lipid degradation</keyword>
<evidence type="ECO:0000256" key="4">
    <source>
        <dbReference type="PROSITE-ProRule" id="PRU01161"/>
    </source>
</evidence>
<evidence type="ECO:0000256" key="2">
    <source>
        <dbReference type="ARBA" id="ARBA00022963"/>
    </source>
</evidence>
<dbReference type="InterPro" id="IPR050301">
    <property type="entry name" value="NTE"/>
</dbReference>
<dbReference type="PROSITE" id="PS51635">
    <property type="entry name" value="PNPLA"/>
    <property type="match status" value="1"/>
</dbReference>
<dbReference type="EMBL" id="AP027370">
    <property type="protein sequence ID" value="BDY11808.1"/>
    <property type="molecule type" value="Genomic_DNA"/>
</dbReference>
<feature type="short sequence motif" description="GXSXG" evidence="4">
    <location>
        <begin position="37"/>
        <end position="41"/>
    </location>
</feature>
<evidence type="ECO:0000313" key="7">
    <source>
        <dbReference type="Proteomes" id="UP001321445"/>
    </source>
</evidence>
<dbReference type="InterPro" id="IPR016035">
    <property type="entry name" value="Acyl_Trfase/lysoPLipase"/>
</dbReference>
<gene>
    <name evidence="6" type="primary">rssA</name>
    <name evidence="6" type="ORF">HCR_01200</name>
</gene>
<evidence type="ECO:0000259" key="5">
    <source>
        <dbReference type="PROSITE" id="PS51635"/>
    </source>
</evidence>
<evidence type="ECO:0000256" key="1">
    <source>
        <dbReference type="ARBA" id="ARBA00022801"/>
    </source>
</evidence>